<dbReference type="Proteomes" id="UP000032076">
    <property type="component" value="Unassembled WGS sequence"/>
</dbReference>
<reference evidence="1 2" key="1">
    <citation type="submission" date="2015-01" db="EMBL/GenBank/DDBJ databases">
        <title>Draft Genome Sequences of Four Bacillus thermoamylovorans Strains, Isolated From Food Products.</title>
        <authorList>
            <person name="Krawcyk A.O."/>
            <person name="Berendsen E.M."/>
            <person name="Eijlander R.T."/>
            <person name="de Jong A."/>
            <person name="Wells-Bennik M."/>
            <person name="Kuipers O.P."/>
        </authorList>
    </citation>
    <scope>NUCLEOTIDE SEQUENCE [LARGE SCALE GENOMIC DNA]</scope>
    <source>
        <strain evidence="1 2">B4167</strain>
    </source>
</reference>
<protein>
    <recommendedName>
        <fullName evidence="3">Topology modulation protein</fullName>
    </recommendedName>
</protein>
<proteinExistence type="predicted"/>
<dbReference type="RefSeq" id="WP_041901966.1">
    <property type="nucleotide sequence ID" value="NZ_JAMATD010000002.1"/>
</dbReference>
<name>A0ABD4ABL8_9BACI</name>
<dbReference type="PANTHER" id="PTHR37816:SF3">
    <property type="entry name" value="MODULATES DNA TOPOLOGY"/>
    <property type="match status" value="1"/>
</dbReference>
<dbReference type="NCBIfam" id="NF005994">
    <property type="entry name" value="PRK08118.1"/>
    <property type="match status" value="1"/>
</dbReference>
<gene>
    <name evidence="1" type="ORF">B4167_0508</name>
</gene>
<dbReference type="InterPro" id="IPR027417">
    <property type="entry name" value="P-loop_NTPase"/>
</dbReference>
<accession>A0ABD4ABL8</accession>
<organism evidence="1 2">
    <name type="scientific">Caldibacillus thermoamylovorans</name>
    <dbReference type="NCBI Taxonomy" id="35841"/>
    <lineage>
        <taxon>Bacteria</taxon>
        <taxon>Bacillati</taxon>
        <taxon>Bacillota</taxon>
        <taxon>Bacilli</taxon>
        <taxon>Bacillales</taxon>
        <taxon>Bacillaceae</taxon>
        <taxon>Caldibacillus</taxon>
    </lineage>
</organism>
<dbReference type="AlphaFoldDB" id="A0ABD4ABL8"/>
<evidence type="ECO:0000313" key="2">
    <source>
        <dbReference type="Proteomes" id="UP000032076"/>
    </source>
</evidence>
<dbReference type="PANTHER" id="PTHR37816">
    <property type="entry name" value="YALI0E33011P"/>
    <property type="match status" value="1"/>
</dbReference>
<dbReference type="InterPro" id="IPR052922">
    <property type="entry name" value="Cytidylate_Kinase-2"/>
</dbReference>
<dbReference type="Gene3D" id="3.40.50.300">
    <property type="entry name" value="P-loop containing nucleotide triphosphate hydrolases"/>
    <property type="match status" value="1"/>
</dbReference>
<sequence length="169" mass="20130">MKIAIIGSAGSGKSTLARRIGEKLKLPVFHMDTLFWKPGWEAVSTEELTEKHDQILKNPSWVIDGNYHKVWGKRMEAADLIIFLDLPRATCLYRAIKRFFQYRKKTRPDMTVGCEEKLDWEFIRYIWKYPKTKRYYAIQVIELYKNRKSTIILHNKEEIDNFLAHLSYK</sequence>
<evidence type="ECO:0000313" key="1">
    <source>
        <dbReference type="EMBL" id="KIO74230.1"/>
    </source>
</evidence>
<dbReference type="SUPFAM" id="SSF52540">
    <property type="entry name" value="P-loop containing nucleoside triphosphate hydrolases"/>
    <property type="match status" value="1"/>
</dbReference>
<comment type="caution">
    <text evidence="1">The sequence shown here is derived from an EMBL/GenBank/DDBJ whole genome shotgun (WGS) entry which is preliminary data.</text>
</comment>
<evidence type="ECO:0008006" key="3">
    <source>
        <dbReference type="Google" id="ProtNLM"/>
    </source>
</evidence>
<dbReference type="EMBL" id="JXLU01000010">
    <property type="protein sequence ID" value="KIO74230.1"/>
    <property type="molecule type" value="Genomic_DNA"/>
</dbReference>